<sequence>MVFCAQLSNRSFQAFAFREESRDLSFNNINGQIPNSLFNISSLSTLTSLLTIDLPYNKLVGSIPSWVNSTQNLELVISWKN</sequence>
<protein>
    <submittedName>
        <fullName evidence="1">LRR domain containing protein</fullName>
    </submittedName>
</protein>
<dbReference type="InterPro" id="IPR032675">
    <property type="entry name" value="LRR_dom_sf"/>
</dbReference>
<evidence type="ECO:0000313" key="2">
    <source>
        <dbReference type="Proteomes" id="UP000237105"/>
    </source>
</evidence>
<gene>
    <name evidence="1" type="ORF">PanWU01x14_213700</name>
</gene>
<dbReference type="Gene3D" id="3.80.10.10">
    <property type="entry name" value="Ribonuclease Inhibitor"/>
    <property type="match status" value="1"/>
</dbReference>
<proteinExistence type="predicted"/>
<dbReference type="Proteomes" id="UP000237105">
    <property type="component" value="Unassembled WGS sequence"/>
</dbReference>
<accession>A0A2P5BSR5</accession>
<dbReference type="SUPFAM" id="SSF52058">
    <property type="entry name" value="L domain-like"/>
    <property type="match status" value="1"/>
</dbReference>
<name>A0A2P5BSR5_PARAD</name>
<keyword evidence="2" id="KW-1185">Reference proteome</keyword>
<comment type="caution">
    <text evidence="1">The sequence shown here is derived from an EMBL/GenBank/DDBJ whole genome shotgun (WGS) entry which is preliminary data.</text>
</comment>
<dbReference type="EMBL" id="JXTB01000228">
    <property type="protein sequence ID" value="PON51800.1"/>
    <property type="molecule type" value="Genomic_DNA"/>
</dbReference>
<dbReference type="AlphaFoldDB" id="A0A2P5BSR5"/>
<evidence type="ECO:0000313" key="1">
    <source>
        <dbReference type="EMBL" id="PON51800.1"/>
    </source>
</evidence>
<reference evidence="2" key="1">
    <citation type="submission" date="2016-06" db="EMBL/GenBank/DDBJ databases">
        <title>Parallel loss of symbiosis genes in relatives of nitrogen-fixing non-legume Parasponia.</title>
        <authorList>
            <person name="Van Velzen R."/>
            <person name="Holmer R."/>
            <person name="Bu F."/>
            <person name="Rutten L."/>
            <person name="Van Zeijl A."/>
            <person name="Liu W."/>
            <person name="Santuari L."/>
            <person name="Cao Q."/>
            <person name="Sharma T."/>
            <person name="Shen D."/>
            <person name="Roswanjaya Y."/>
            <person name="Wardhani T."/>
            <person name="Kalhor M.S."/>
            <person name="Jansen J."/>
            <person name="Van den Hoogen J."/>
            <person name="Gungor B."/>
            <person name="Hartog M."/>
            <person name="Hontelez J."/>
            <person name="Verver J."/>
            <person name="Yang W.-C."/>
            <person name="Schijlen E."/>
            <person name="Repin R."/>
            <person name="Schilthuizen M."/>
            <person name="Schranz E."/>
            <person name="Heidstra R."/>
            <person name="Miyata K."/>
            <person name="Fedorova E."/>
            <person name="Kohlen W."/>
            <person name="Bisseling T."/>
            <person name="Smit S."/>
            <person name="Geurts R."/>
        </authorList>
    </citation>
    <scope>NUCLEOTIDE SEQUENCE [LARGE SCALE GENOMIC DNA]</scope>
    <source>
        <strain evidence="2">cv. WU1-14</strain>
    </source>
</reference>
<organism evidence="1 2">
    <name type="scientific">Parasponia andersonii</name>
    <name type="common">Sponia andersonii</name>
    <dbReference type="NCBI Taxonomy" id="3476"/>
    <lineage>
        <taxon>Eukaryota</taxon>
        <taxon>Viridiplantae</taxon>
        <taxon>Streptophyta</taxon>
        <taxon>Embryophyta</taxon>
        <taxon>Tracheophyta</taxon>
        <taxon>Spermatophyta</taxon>
        <taxon>Magnoliopsida</taxon>
        <taxon>eudicotyledons</taxon>
        <taxon>Gunneridae</taxon>
        <taxon>Pentapetalae</taxon>
        <taxon>rosids</taxon>
        <taxon>fabids</taxon>
        <taxon>Rosales</taxon>
        <taxon>Cannabaceae</taxon>
        <taxon>Parasponia</taxon>
    </lineage>
</organism>